<dbReference type="GO" id="GO:0050500">
    <property type="term" value="F:1,3-beta-galactosyl-N-acetylhexosamine phosphorylase activity"/>
    <property type="evidence" value="ECO:0007669"/>
    <property type="project" value="UniProtKB-EC"/>
</dbReference>
<dbReference type="NCBIfam" id="TIGR02336">
    <property type="entry name" value="1,3-beta-galactosyl-N-acetylhexosamine phosphorylase"/>
    <property type="match status" value="1"/>
</dbReference>
<keyword evidence="3" id="KW-0808">Transferase</keyword>
<dbReference type="InterPro" id="IPR029062">
    <property type="entry name" value="Class_I_gatase-like"/>
</dbReference>
<dbReference type="Proteomes" id="UP000516117">
    <property type="component" value="Chromosome"/>
</dbReference>
<dbReference type="EMBL" id="CP060789">
    <property type="protein sequence ID" value="QNP55602.1"/>
    <property type="molecule type" value="Genomic_DNA"/>
</dbReference>
<dbReference type="Gene3D" id="3.20.20.80">
    <property type="entry name" value="Glycosidases"/>
    <property type="match status" value="1"/>
</dbReference>
<dbReference type="GO" id="GO:0004645">
    <property type="term" value="F:1,4-alpha-oligoglucan phosphorylase activity"/>
    <property type="evidence" value="ECO:0007669"/>
    <property type="project" value="InterPro"/>
</dbReference>
<name>A0A7H0H4Y6_9ACTN</name>
<dbReference type="InterPro" id="IPR013783">
    <property type="entry name" value="Ig-like_fold"/>
</dbReference>
<dbReference type="InterPro" id="IPR012711">
    <property type="entry name" value="Lacto-N-biose_phosphorylase"/>
</dbReference>
<evidence type="ECO:0000259" key="1">
    <source>
        <dbReference type="Pfam" id="PF09508"/>
    </source>
</evidence>
<dbReference type="GO" id="GO:0005975">
    <property type="term" value="P:carbohydrate metabolic process"/>
    <property type="evidence" value="ECO:0007669"/>
    <property type="project" value="UniProtKB-ARBA"/>
</dbReference>
<dbReference type="Gene3D" id="3.40.50.880">
    <property type="match status" value="1"/>
</dbReference>
<organism evidence="3 4">
    <name type="scientific">Tessaracoccus defluvii</name>
    <dbReference type="NCBI Taxonomy" id="1285901"/>
    <lineage>
        <taxon>Bacteria</taxon>
        <taxon>Bacillati</taxon>
        <taxon>Actinomycetota</taxon>
        <taxon>Actinomycetes</taxon>
        <taxon>Propionibacteriales</taxon>
        <taxon>Propionibacteriaceae</taxon>
        <taxon>Tessaracoccus</taxon>
    </lineage>
</organism>
<dbReference type="Pfam" id="PF17385">
    <property type="entry name" value="LBP_M"/>
    <property type="match status" value="1"/>
</dbReference>
<sequence>MGSGGFTIPGESGHEAYTLAMAEKWGADVVRDSDGTKLSPEILDAGLGVYSTVCLIREDNAWARAHQDTLQQNFLMSEPVTAAGAEVVIDPLATYSLDQFRLNTSDGVEFWQVFDRTTGEEISRDAWKLDGDRVVITGTLPGHRYTVNFLATRLWEEISMYNHVTNDWGDKERLMSVDPRHPAAAEHLVEWLEAWCVANPATTVVRFTSLFYNFAWFWGSEADRPHHYADWGSYDFTVSPLALRQFTEATGETITSEDFVNAGRYTSTHNPPSAIYERWMAFVGEFVRELGARLVDVVHRHGKAAYVFYDDSWVGIEPYSGSFEEFGFDGIIKSVFSAYEARLCAGVPTQTHELRLHPYLFPVDLEGKPTFAPGCRPEDDLQFYWTRVRRGMLRARIDRIGLGGYLSLTEPFPAFQDAVADMADQHRAIRDLHLAGEPAVEPVTVGVITSWGALRTWTASGHLHENPDLVFNHALESLAGQPYRVEFLRLDDVAANGVPARVDVLLNAGPAGTAWSGGDAWLDPALQVAVRTFVAAGGGFIGIQDPTAVHHGLGVFQLSDVLGVDRDPGDLARVMKRSFALSDSALLADGAEAPAPRGTGLFLTRAGVEVAAAHGDAPTVTVAGFGDGTAVYLANLDSNSAGQRRLLANAVQVAAGRAVTLPRADDPRVDVTVFPASSTIAVANASGDAVMASLPGLGELSLEPGELRLLPQA</sequence>
<dbReference type="AlphaFoldDB" id="A0A7H0H4Y6"/>
<dbReference type="InterPro" id="IPR035363">
    <property type="entry name" value="LBP_M"/>
</dbReference>
<dbReference type="EC" id="2.4.1.211" evidence="3"/>
<evidence type="ECO:0000313" key="3">
    <source>
        <dbReference type="EMBL" id="QNP55602.1"/>
    </source>
</evidence>
<reference evidence="3 4" key="1">
    <citation type="submission" date="2020-08" db="EMBL/GenBank/DDBJ databases">
        <title>Genome sequence of Tessaracoccus defluvii JCM 17540T.</title>
        <authorList>
            <person name="Hyun D.-W."/>
            <person name="Bae J.-W."/>
        </authorList>
    </citation>
    <scope>NUCLEOTIDE SEQUENCE [LARGE SCALE GENOMIC DNA]</scope>
    <source>
        <strain evidence="3 4">JCM 17540</strain>
    </source>
</reference>
<proteinExistence type="predicted"/>
<dbReference type="InterPro" id="IPR035080">
    <property type="entry name" value="Lact_bio_phlase-like_N"/>
</dbReference>
<dbReference type="KEGG" id="tdf:H9L22_15760"/>
<dbReference type="SUPFAM" id="SSF52317">
    <property type="entry name" value="Class I glutamine amidotransferase-like"/>
    <property type="match status" value="1"/>
</dbReference>
<accession>A0A7H0H4Y6</accession>
<dbReference type="Pfam" id="PF09508">
    <property type="entry name" value="Lact_bio_phlase"/>
    <property type="match status" value="1"/>
</dbReference>
<evidence type="ECO:0000259" key="2">
    <source>
        <dbReference type="Pfam" id="PF17385"/>
    </source>
</evidence>
<keyword evidence="3" id="KW-0328">Glycosyltransferase</keyword>
<evidence type="ECO:0000313" key="4">
    <source>
        <dbReference type="Proteomes" id="UP000516117"/>
    </source>
</evidence>
<dbReference type="Gene3D" id="2.60.40.10">
    <property type="entry name" value="Immunoglobulins"/>
    <property type="match status" value="1"/>
</dbReference>
<feature type="domain" description="Lacto-N-biose phosphorylase central" evidence="2">
    <location>
        <begin position="445"/>
        <end position="657"/>
    </location>
</feature>
<feature type="domain" description="Lacto-N-biose phosphorylase-like N-terminal TIM barrel" evidence="1">
    <location>
        <begin position="4"/>
        <end position="439"/>
    </location>
</feature>
<gene>
    <name evidence="3" type="primary">gnpA</name>
    <name evidence="3" type="ORF">H9L22_15760</name>
</gene>
<dbReference type="RefSeq" id="WP_187720731.1">
    <property type="nucleotide sequence ID" value="NZ_BAABBL010000005.1"/>
</dbReference>
<protein>
    <submittedName>
        <fullName evidence="3">1,3-beta-galactosyl-N-acetylhexosamine phosphorylase</fullName>
        <ecNumber evidence="3">2.4.1.211</ecNumber>
    </submittedName>
</protein>
<keyword evidence="4" id="KW-1185">Reference proteome</keyword>